<dbReference type="Pfam" id="PF13692">
    <property type="entry name" value="Glyco_trans_1_4"/>
    <property type="match status" value="1"/>
</dbReference>
<dbReference type="PANTHER" id="PTHR45871:SF1">
    <property type="entry name" value="PHOSPHATIDYLINOSITOL N-ACETYLGLUCOSAMINYLTRANSFERASE SUBUNIT A"/>
    <property type="match status" value="1"/>
</dbReference>
<dbReference type="AlphaFoldDB" id="A0A3A8ALF6"/>
<keyword evidence="3" id="KW-1185">Reference proteome</keyword>
<evidence type="ECO:0000313" key="2">
    <source>
        <dbReference type="EMBL" id="RKF06561.1"/>
    </source>
</evidence>
<name>A0A3A8ALF6_9HYPH</name>
<dbReference type="GO" id="GO:0016757">
    <property type="term" value="F:glycosyltransferase activity"/>
    <property type="evidence" value="ECO:0007669"/>
    <property type="project" value="UniProtKB-ARBA"/>
</dbReference>
<feature type="domain" description="Glycosyltransferase subfamily 4-like N-terminal" evidence="1">
    <location>
        <begin position="1"/>
        <end position="173"/>
    </location>
</feature>
<dbReference type="EMBL" id="QFWV02000007">
    <property type="protein sequence ID" value="RKF06561.1"/>
    <property type="molecule type" value="Genomic_DNA"/>
</dbReference>
<evidence type="ECO:0000259" key="1">
    <source>
        <dbReference type="Pfam" id="PF13439"/>
    </source>
</evidence>
<dbReference type="PANTHER" id="PTHR45871">
    <property type="entry name" value="N-ACETYLGLUCOSAMINYL-PHOSPHATIDYLINOSITOL BIOSYNTHETIC PROTEIN"/>
    <property type="match status" value="1"/>
</dbReference>
<dbReference type="Pfam" id="PF13439">
    <property type="entry name" value="Glyco_transf_4"/>
    <property type="match status" value="1"/>
</dbReference>
<organism evidence="2 3">
    <name type="scientific">Oceaniradius stylonematis</name>
    <dbReference type="NCBI Taxonomy" id="2184161"/>
    <lineage>
        <taxon>Bacteria</taxon>
        <taxon>Pseudomonadati</taxon>
        <taxon>Pseudomonadota</taxon>
        <taxon>Alphaproteobacteria</taxon>
        <taxon>Hyphomicrobiales</taxon>
        <taxon>Ahrensiaceae</taxon>
        <taxon>Oceaniradius</taxon>
    </lineage>
</organism>
<proteinExistence type="predicted"/>
<comment type="caution">
    <text evidence="2">The sequence shown here is derived from an EMBL/GenBank/DDBJ whole genome shotgun (WGS) entry which is preliminary data.</text>
</comment>
<gene>
    <name evidence="2" type="ORF">DEM25_011820</name>
</gene>
<reference evidence="2 3" key="1">
    <citation type="journal article" date="2018" name="Int. J. Syst. Bacteriol.">
        <title>Oceaniradius stylonemae gen. nov., sp. nov., isolated from a red alga, Stylonema cornu-cervi.</title>
        <authorList>
            <person name="Jeong S."/>
        </authorList>
    </citation>
    <scope>NUCLEOTIDE SEQUENCE [LARGE SCALE GENOMIC DNA]</scope>
    <source>
        <strain evidence="2 3">StC1</strain>
    </source>
</reference>
<dbReference type="Gene3D" id="3.40.50.2000">
    <property type="entry name" value="Glycogen Phosphorylase B"/>
    <property type="match status" value="2"/>
</dbReference>
<dbReference type="SUPFAM" id="SSF53756">
    <property type="entry name" value="UDP-Glycosyltransferase/glycogen phosphorylase"/>
    <property type="match status" value="1"/>
</dbReference>
<keyword evidence="2" id="KW-0808">Transferase</keyword>
<dbReference type="OrthoDB" id="9806708at2"/>
<accession>A0A3A8ALF6</accession>
<dbReference type="InterPro" id="IPR028098">
    <property type="entry name" value="Glyco_trans_4-like_N"/>
</dbReference>
<dbReference type="Proteomes" id="UP000246132">
    <property type="component" value="Unassembled WGS sequence"/>
</dbReference>
<protein>
    <submittedName>
        <fullName evidence="2">Glycosyltransferase family 1 protein</fullName>
    </submittedName>
</protein>
<evidence type="ECO:0000313" key="3">
    <source>
        <dbReference type="Proteomes" id="UP000246132"/>
    </source>
</evidence>
<sequence>MGGVLRHVRDLVLAQVDAGHRVALICDVRGTDGYNETMLELLAGDLPLGLHRVAMARAVGFGDIASARASLSVLKRLKPDIVHGHGAKGGVYARAIGALANRDARPARLYSPHGGSLHFDPQSRKGKLYFTVERLLERACETILFVADYERSVYAAKIGTPRCTTQVVHNGLTPAEFEPVVPASQAAAFLFIGEIRMLKGPDLFVDAIAALRSGGHDDVRAVMVGAGPDRAAIAERIRAQGLAGAITMHEPMPARDAFALARTVVMPSRAEAMPYIVLEALAAGMPLIATKVGGIPEIMGENNAALVEPALVPLTDAMRRSLDQPGWLGNQMVPVTTLKSRFSAAVMAESIVNAYREALTRARPAAIQRSPAGPKTNGASSVS</sequence>